<dbReference type="InterPro" id="IPR029063">
    <property type="entry name" value="SAM-dependent_MTases_sf"/>
</dbReference>
<dbReference type="GO" id="GO:0032259">
    <property type="term" value="P:methylation"/>
    <property type="evidence" value="ECO:0007669"/>
    <property type="project" value="UniProtKB-KW"/>
</dbReference>
<evidence type="ECO:0000259" key="6">
    <source>
        <dbReference type="Pfam" id="PF23186"/>
    </source>
</evidence>
<gene>
    <name evidence="8" type="ORF">QQX02_04585</name>
</gene>
<dbReference type="Pfam" id="PF05175">
    <property type="entry name" value="MTS"/>
    <property type="match status" value="1"/>
</dbReference>
<evidence type="ECO:0000313" key="8">
    <source>
        <dbReference type="EMBL" id="MDN4480198.1"/>
    </source>
</evidence>
<keyword evidence="4" id="KW-0949">S-adenosyl-L-methionine</keyword>
<dbReference type="Pfam" id="PF25004">
    <property type="entry name" value="DUF7782"/>
    <property type="match status" value="1"/>
</dbReference>
<name>A0ABT8GFI9_9MICO</name>
<evidence type="ECO:0000256" key="1">
    <source>
        <dbReference type="ARBA" id="ARBA00006149"/>
    </source>
</evidence>
<evidence type="ECO:0000256" key="3">
    <source>
        <dbReference type="ARBA" id="ARBA00022679"/>
    </source>
</evidence>
<comment type="caution">
    <text evidence="8">The sequence shown here is derived from an EMBL/GenBank/DDBJ whole genome shotgun (WGS) entry which is preliminary data.</text>
</comment>
<accession>A0ABT8GFI9</accession>
<dbReference type="Pfam" id="PF23186">
    <property type="entry name" value="DUF7059"/>
    <property type="match status" value="1"/>
</dbReference>
<protein>
    <submittedName>
        <fullName evidence="8">Methyltransferase</fullName>
    </submittedName>
</protein>
<dbReference type="PROSITE" id="PS00092">
    <property type="entry name" value="N6_MTASE"/>
    <property type="match status" value="1"/>
</dbReference>
<proteinExistence type="inferred from homology"/>
<sequence>MSTRPPAADAPTAAAVRADLDGWTVDDVSDLVGDRAFRALGREHVVPALLEARAAGDAPPAILTRLFMLGDAVTRAQAEAALAHVGVHGAERIGLVQAAGEAAGDPVRSLVDLRPYAAATENGQVDWWIASDQGEAVTAQGVGQDHVLGIGGAATTLASVTMRTPRHRALDIGTGCGIQAMHASLHADAVVATDISARALAYARFNETVNAPALGAGAAAHRAWDLRDGSMLEPVVGESFDLVVSNPPFVITPPGAPTYEYRHGGVAGDGVTAGLVSDVGTVLGPGGVAQLLGNWEIRRGEDGGDWRARIESWLDAAPVPLDAWIVQRDALDAAEYAETWLRDAGITADRDPALWASAYEAYLRAFDADDVEAIGFGLVVLRRPLTGAPTLRRFEEHEGTMATPLGPTLAAALEAHDWLASASDGEVLDTAFAVAPDVTKETRGRPLEAHPEHILLRQGGGFGRVIKADTALAGLVGASDGELTVGQIAHALAALLDVAPGDVIGGIVPAVRDLVRDGLLLR</sequence>
<dbReference type="InterPro" id="IPR056684">
    <property type="entry name" value="DUF7782"/>
</dbReference>
<dbReference type="InterPro" id="IPR055487">
    <property type="entry name" value="DUF7059"/>
</dbReference>
<dbReference type="Gene3D" id="3.40.50.150">
    <property type="entry name" value="Vaccinia Virus protein VP39"/>
    <property type="match status" value="1"/>
</dbReference>
<dbReference type="InterPro" id="IPR007848">
    <property type="entry name" value="Small_mtfrase_dom"/>
</dbReference>
<feature type="domain" description="DUF7059" evidence="6">
    <location>
        <begin position="22"/>
        <end position="102"/>
    </location>
</feature>
<dbReference type="SUPFAM" id="SSF53335">
    <property type="entry name" value="S-adenosyl-L-methionine-dependent methyltransferases"/>
    <property type="match status" value="1"/>
</dbReference>
<evidence type="ECO:0000256" key="4">
    <source>
        <dbReference type="ARBA" id="ARBA00022691"/>
    </source>
</evidence>
<keyword evidence="3" id="KW-0808">Transferase</keyword>
<organism evidence="8 9">
    <name type="scientific">Demequina muriae</name>
    <dbReference type="NCBI Taxonomy" id="3051664"/>
    <lineage>
        <taxon>Bacteria</taxon>
        <taxon>Bacillati</taxon>
        <taxon>Actinomycetota</taxon>
        <taxon>Actinomycetes</taxon>
        <taxon>Micrococcales</taxon>
        <taxon>Demequinaceae</taxon>
        <taxon>Demequina</taxon>
    </lineage>
</organism>
<dbReference type="EMBL" id="JAUHQA010000001">
    <property type="protein sequence ID" value="MDN4480198.1"/>
    <property type="molecule type" value="Genomic_DNA"/>
</dbReference>
<evidence type="ECO:0000259" key="5">
    <source>
        <dbReference type="Pfam" id="PF05175"/>
    </source>
</evidence>
<dbReference type="Proteomes" id="UP001172708">
    <property type="component" value="Unassembled WGS sequence"/>
</dbReference>
<keyword evidence="9" id="KW-1185">Reference proteome</keyword>
<dbReference type="GO" id="GO:0008168">
    <property type="term" value="F:methyltransferase activity"/>
    <property type="evidence" value="ECO:0007669"/>
    <property type="project" value="UniProtKB-KW"/>
</dbReference>
<dbReference type="CDD" id="cd02440">
    <property type="entry name" value="AdoMet_MTases"/>
    <property type="match status" value="1"/>
</dbReference>
<feature type="domain" description="Methyltransferase small" evidence="5">
    <location>
        <begin position="157"/>
        <end position="250"/>
    </location>
</feature>
<dbReference type="RefSeq" id="WP_301141552.1">
    <property type="nucleotide sequence ID" value="NZ_JAUHQA010000001.1"/>
</dbReference>
<evidence type="ECO:0000313" key="9">
    <source>
        <dbReference type="Proteomes" id="UP001172708"/>
    </source>
</evidence>
<reference evidence="8" key="1">
    <citation type="submission" date="2023-06" db="EMBL/GenBank/DDBJ databases">
        <title>Egi l300058.</title>
        <authorList>
            <person name="Gao L."/>
            <person name="Fang B.-Z."/>
            <person name="Li W.-J."/>
        </authorList>
    </citation>
    <scope>NUCLEOTIDE SEQUENCE</scope>
    <source>
        <strain evidence="8">EGI L300058</strain>
    </source>
</reference>
<comment type="similarity">
    <text evidence="1">Belongs to the eukaryotic/archaeal PrmC-related family.</text>
</comment>
<evidence type="ECO:0000256" key="2">
    <source>
        <dbReference type="ARBA" id="ARBA00022603"/>
    </source>
</evidence>
<dbReference type="InterPro" id="IPR002052">
    <property type="entry name" value="DNA_methylase_N6_adenine_CS"/>
</dbReference>
<dbReference type="InterPro" id="IPR052190">
    <property type="entry name" value="Euk-Arch_PrmC-MTase"/>
</dbReference>
<feature type="domain" description="DUF7782" evidence="7">
    <location>
        <begin position="413"/>
        <end position="521"/>
    </location>
</feature>
<evidence type="ECO:0000259" key="7">
    <source>
        <dbReference type="Pfam" id="PF25004"/>
    </source>
</evidence>
<dbReference type="PANTHER" id="PTHR45875:SF1">
    <property type="entry name" value="METHYLTRANSFERASE N6AMT1"/>
    <property type="match status" value="1"/>
</dbReference>
<dbReference type="PANTHER" id="PTHR45875">
    <property type="entry name" value="METHYLTRANSFERASE N6AMT1"/>
    <property type="match status" value="1"/>
</dbReference>
<keyword evidence="2 8" id="KW-0489">Methyltransferase</keyword>